<dbReference type="Gene3D" id="3.40.220.10">
    <property type="entry name" value="Leucine Aminopeptidase, subunit E, domain 1"/>
    <property type="match status" value="1"/>
</dbReference>
<dbReference type="Pfam" id="PF10021">
    <property type="entry name" value="PARG_cat_microb"/>
    <property type="match status" value="1"/>
</dbReference>
<dbReference type="EMBL" id="BKAG01000022">
    <property type="protein sequence ID" value="GEP43837.1"/>
    <property type="molecule type" value="Genomic_DNA"/>
</dbReference>
<reference evidence="2 3" key="1">
    <citation type="submission" date="2019-07" db="EMBL/GenBank/DDBJ databases">
        <title>Whole genome shotgun sequence of Brevifollis gellanilyticus NBRC 108608.</title>
        <authorList>
            <person name="Hosoyama A."/>
            <person name="Uohara A."/>
            <person name="Ohji S."/>
            <person name="Ichikawa N."/>
        </authorList>
    </citation>
    <scope>NUCLEOTIDE SEQUENCE [LARGE SCALE GENOMIC DNA]</scope>
    <source>
        <strain evidence="2 3">NBRC 108608</strain>
    </source>
</reference>
<evidence type="ECO:0000313" key="2">
    <source>
        <dbReference type="EMBL" id="GEP43837.1"/>
    </source>
</evidence>
<dbReference type="NCBIfam" id="TIGR02452">
    <property type="entry name" value="TIGR02452 family protein"/>
    <property type="match status" value="1"/>
</dbReference>
<feature type="domain" description="Microbial-type PARG catalytic" evidence="1">
    <location>
        <begin position="2"/>
        <end position="151"/>
    </location>
</feature>
<protein>
    <submittedName>
        <fullName evidence="2">TIGR02452 family protein</fullName>
    </submittedName>
</protein>
<accession>A0A512MAR9</accession>
<evidence type="ECO:0000313" key="3">
    <source>
        <dbReference type="Proteomes" id="UP000321577"/>
    </source>
</evidence>
<dbReference type="PANTHER" id="PTHR35596">
    <property type="entry name" value="DUF2263 DOMAIN-CONTAINING PROTEIN"/>
    <property type="match status" value="1"/>
</dbReference>
<dbReference type="InterPro" id="IPR012664">
    <property type="entry name" value="CHP02452"/>
</dbReference>
<dbReference type="SUPFAM" id="SSF52949">
    <property type="entry name" value="Macro domain-like"/>
    <property type="match status" value="1"/>
</dbReference>
<dbReference type="PANTHER" id="PTHR35596:SF1">
    <property type="entry name" value="MICROBIAL-TYPE PARG CATALYTIC DOMAIN-CONTAINING PROTEIN"/>
    <property type="match status" value="1"/>
</dbReference>
<dbReference type="Proteomes" id="UP000321577">
    <property type="component" value="Unassembled WGS sequence"/>
</dbReference>
<dbReference type="PIRSF" id="PIRSF014899">
    <property type="entry name" value="UCP014899"/>
    <property type="match status" value="1"/>
</dbReference>
<comment type="caution">
    <text evidence="2">The sequence shown here is derived from an EMBL/GenBank/DDBJ whole genome shotgun (WGS) entry which is preliminary data.</text>
</comment>
<evidence type="ECO:0000259" key="1">
    <source>
        <dbReference type="Pfam" id="PF10021"/>
    </source>
</evidence>
<dbReference type="InterPro" id="IPR019261">
    <property type="entry name" value="PARG_cat_microbial"/>
</dbReference>
<proteinExistence type="predicted"/>
<organism evidence="2 3">
    <name type="scientific">Brevifollis gellanilyticus</name>
    <dbReference type="NCBI Taxonomy" id="748831"/>
    <lineage>
        <taxon>Bacteria</taxon>
        <taxon>Pseudomonadati</taxon>
        <taxon>Verrucomicrobiota</taxon>
        <taxon>Verrucomicrobiia</taxon>
        <taxon>Verrucomicrobiales</taxon>
        <taxon>Verrucomicrobiaceae</taxon>
    </lineage>
</organism>
<gene>
    <name evidence="2" type="ORF">BGE01nite_31280</name>
</gene>
<sequence>MAKQTVEIIEQGYYVSPAGQRVSIAEAVKSLVKGTKLYGRDPIPPAPAPAPPAAAQPATIEVTPESSFVALQRLKKSGAAKVGCLNFASARNPGGGFLNGAEAQEEALARASALYESLLAAREYYEANRNQHSSLYLDLLIASPDVLFFRDDEGTLLDEPVSATVITAPAPNAGAVTHNEPARVPEIEPTLRRRAELVLRIASLHGVTHLVLGAWGCGVFRNDPAMVARTFRDLLTAEGPYARHFTHITFAIFDPTQTGDNLAAFRRKFA</sequence>
<dbReference type="AlphaFoldDB" id="A0A512MAR9"/>
<dbReference type="InterPro" id="IPR043472">
    <property type="entry name" value="Macro_dom-like"/>
</dbReference>
<keyword evidence="3" id="KW-1185">Reference proteome</keyword>
<name>A0A512MAR9_9BACT</name>